<evidence type="ECO:0000256" key="1">
    <source>
        <dbReference type="SAM" id="SignalP"/>
    </source>
</evidence>
<organism evidence="2 3">
    <name type="scientific">Purpureocillium lavendulum</name>
    <dbReference type="NCBI Taxonomy" id="1247861"/>
    <lineage>
        <taxon>Eukaryota</taxon>
        <taxon>Fungi</taxon>
        <taxon>Dikarya</taxon>
        <taxon>Ascomycota</taxon>
        <taxon>Pezizomycotina</taxon>
        <taxon>Sordariomycetes</taxon>
        <taxon>Hypocreomycetidae</taxon>
        <taxon>Hypocreales</taxon>
        <taxon>Ophiocordycipitaceae</taxon>
        <taxon>Purpureocillium</taxon>
    </lineage>
</organism>
<keyword evidence="1" id="KW-0732">Signal</keyword>
<dbReference type="Proteomes" id="UP001163105">
    <property type="component" value="Unassembled WGS sequence"/>
</dbReference>
<sequence length="331" mass="36386">MKIGIPILVLCGLSGSTARKATGNALVVPDDGNAGKTEHTEAMRLSIEKNLKVDPKHAPFRDTNRENNVTCWQDVLGLNCFKATYVLRNQIQADTAKVSAWFSVNVEARDTAGQASVQMGLQTSTSFMHSVTYGFSVAATMQVNNFGFVGGTIGADTSLSISKSSTQTKTYSRSYTCPPWTRCMIQTMTWHVDVTGECAKIPIIHCREDHAVCGGASLTCDNYRAFADKWCPRVAFTEPCTVSTPIMGQDGKPLSEVRLVEIPKKQFRITGWSEDCDMALLENGEQWNPAKNMYHADGKWYQSADRVTPVLTKCTPRDSSAETEDEDAEGR</sequence>
<proteinExistence type="predicted"/>
<evidence type="ECO:0000313" key="3">
    <source>
        <dbReference type="Proteomes" id="UP001163105"/>
    </source>
</evidence>
<dbReference type="AlphaFoldDB" id="A0AB34FEC7"/>
<name>A0AB34FEC7_9HYPO</name>
<dbReference type="EMBL" id="JAQHRD010000012">
    <property type="protein sequence ID" value="KAJ6437399.1"/>
    <property type="molecule type" value="Genomic_DNA"/>
</dbReference>
<gene>
    <name evidence="2" type="ORF">O9K51_09955</name>
</gene>
<protein>
    <submittedName>
        <fullName evidence="2">Uncharacterized protein</fullName>
    </submittedName>
</protein>
<feature type="signal peptide" evidence="1">
    <location>
        <begin position="1"/>
        <end position="18"/>
    </location>
</feature>
<dbReference type="SUPFAM" id="SSF56973">
    <property type="entry name" value="Aerolisin/ETX pore-forming domain"/>
    <property type="match status" value="1"/>
</dbReference>
<accession>A0AB34FEC7</accession>
<keyword evidence="3" id="KW-1185">Reference proteome</keyword>
<evidence type="ECO:0000313" key="2">
    <source>
        <dbReference type="EMBL" id="KAJ6437399.1"/>
    </source>
</evidence>
<reference evidence="2" key="1">
    <citation type="submission" date="2023-01" db="EMBL/GenBank/DDBJ databases">
        <title>The growth and conidiation of Purpureocillium lavendulum are regulated by nitrogen source and histone H3K14 acetylation.</title>
        <authorList>
            <person name="Tang P."/>
            <person name="Han J."/>
            <person name="Zhang C."/>
            <person name="Tang P."/>
            <person name="Qi F."/>
            <person name="Zhang K."/>
            <person name="Liang L."/>
        </authorList>
    </citation>
    <scope>NUCLEOTIDE SEQUENCE</scope>
    <source>
        <strain evidence="2">YMF1.00683</strain>
    </source>
</reference>
<feature type="chain" id="PRO_5044214843" evidence="1">
    <location>
        <begin position="19"/>
        <end position="331"/>
    </location>
</feature>
<comment type="caution">
    <text evidence="2">The sequence shown here is derived from an EMBL/GenBank/DDBJ whole genome shotgun (WGS) entry which is preliminary data.</text>
</comment>